<evidence type="ECO:0000313" key="7">
    <source>
        <dbReference type="Proteomes" id="UP001370490"/>
    </source>
</evidence>
<dbReference type="PANTHER" id="PTHR36766:SF40">
    <property type="entry name" value="DISEASE RESISTANCE PROTEIN RGA3"/>
    <property type="match status" value="1"/>
</dbReference>
<evidence type="ECO:0000256" key="2">
    <source>
        <dbReference type="ARBA" id="ARBA00022741"/>
    </source>
</evidence>
<dbReference type="GO" id="GO:0006952">
    <property type="term" value="P:defense response"/>
    <property type="evidence" value="ECO:0007669"/>
    <property type="project" value="UniProtKB-KW"/>
</dbReference>
<name>A0AAN8Z8H8_9MAGN</name>
<keyword evidence="4" id="KW-0067">ATP-binding</keyword>
<feature type="domain" description="Disease resistance N-terminal" evidence="5">
    <location>
        <begin position="80"/>
        <end position="166"/>
    </location>
</feature>
<reference evidence="6 7" key="1">
    <citation type="submission" date="2023-12" db="EMBL/GenBank/DDBJ databases">
        <title>A high-quality genome assembly for Dillenia turbinata (Dilleniales).</title>
        <authorList>
            <person name="Chanderbali A."/>
        </authorList>
    </citation>
    <scope>NUCLEOTIDE SEQUENCE [LARGE SCALE GENOMIC DNA]</scope>
    <source>
        <strain evidence="6">LSX21</strain>
        <tissue evidence="6">Leaf</tissue>
    </source>
</reference>
<gene>
    <name evidence="6" type="ORF">RJ641_004917</name>
</gene>
<keyword evidence="3" id="KW-0611">Plant defense</keyword>
<dbReference type="PANTHER" id="PTHR36766">
    <property type="entry name" value="PLANT BROAD-SPECTRUM MILDEW RESISTANCE PROTEIN RPW8"/>
    <property type="match status" value="1"/>
</dbReference>
<evidence type="ECO:0000313" key="6">
    <source>
        <dbReference type="EMBL" id="KAK6928712.1"/>
    </source>
</evidence>
<sequence length="487" mass="54561">MWLFAHFKDPFGELHNFGGPLPCTFELTNECIPATQIPFSPFLSLATLAFPLASLLSKPLFAVISFLISAMGEPLLAAYLQTLLDKLDSGQLLNFARQEGFESELKKWRSKLRQVKRVLGDAEEKQMSDREVKKWLDNLRDLAYDADDVLEDLNHKVLQRHNKSSSDSATSSSQVKELQAQIQEITSRFVDVEEEKSDLGLKERPRVRPSIISNSLPTSSLVDSSQIVGRKEDMDAILKLLDISATTKAGANANPKFGIGGWESGCKNLRTLPDGIFGSNGKLQVLGIKDCESLESFPSGVLPSTLKTLEIKNCRKLELLSEMLLSPASPERIEFLDYPNLKSLPECLCTDLTVLRIERFKPKAKLKVSLQDKLKVQIIRQVYQGLMQIKLVLGDAEEKQMNDIEVKRWLNGFLVLDCDADDVLDELDHEALLRHILIRRKEDMDTILKLWDISATTKSDANANLVDEFMIRVFGTAVDGAVEAALE</sequence>
<keyword evidence="1" id="KW-0677">Repeat</keyword>
<evidence type="ECO:0000256" key="3">
    <source>
        <dbReference type="ARBA" id="ARBA00022821"/>
    </source>
</evidence>
<dbReference type="GO" id="GO:0005524">
    <property type="term" value="F:ATP binding"/>
    <property type="evidence" value="ECO:0007669"/>
    <property type="project" value="UniProtKB-KW"/>
</dbReference>
<evidence type="ECO:0000259" key="5">
    <source>
        <dbReference type="Pfam" id="PF18052"/>
    </source>
</evidence>
<accession>A0AAN8Z8H8</accession>
<dbReference type="Gene3D" id="1.20.5.4130">
    <property type="match status" value="2"/>
</dbReference>
<evidence type="ECO:0000256" key="1">
    <source>
        <dbReference type="ARBA" id="ARBA00022737"/>
    </source>
</evidence>
<proteinExistence type="predicted"/>
<dbReference type="Pfam" id="PF18052">
    <property type="entry name" value="Rx_N"/>
    <property type="match status" value="2"/>
</dbReference>
<dbReference type="Gene3D" id="3.80.10.10">
    <property type="entry name" value="Ribonuclease Inhibitor"/>
    <property type="match status" value="1"/>
</dbReference>
<keyword evidence="7" id="KW-1185">Reference proteome</keyword>
<feature type="domain" description="Disease resistance N-terminal" evidence="5">
    <location>
        <begin position="380"/>
        <end position="435"/>
    </location>
</feature>
<keyword evidence="2" id="KW-0547">Nucleotide-binding</keyword>
<comment type="caution">
    <text evidence="6">The sequence shown here is derived from an EMBL/GenBank/DDBJ whole genome shotgun (WGS) entry which is preliminary data.</text>
</comment>
<dbReference type="Proteomes" id="UP001370490">
    <property type="component" value="Unassembled WGS sequence"/>
</dbReference>
<dbReference type="InterPro" id="IPR041118">
    <property type="entry name" value="Rx_N"/>
</dbReference>
<dbReference type="AlphaFoldDB" id="A0AAN8Z8H8"/>
<dbReference type="EMBL" id="JBAMMX010000013">
    <property type="protein sequence ID" value="KAK6928712.1"/>
    <property type="molecule type" value="Genomic_DNA"/>
</dbReference>
<dbReference type="InterPro" id="IPR032675">
    <property type="entry name" value="LRR_dom_sf"/>
</dbReference>
<dbReference type="SUPFAM" id="SSF52047">
    <property type="entry name" value="RNI-like"/>
    <property type="match status" value="1"/>
</dbReference>
<evidence type="ECO:0000256" key="4">
    <source>
        <dbReference type="ARBA" id="ARBA00022840"/>
    </source>
</evidence>
<protein>
    <submittedName>
        <fullName evidence="6">Rx, N-terminal</fullName>
    </submittedName>
</protein>
<organism evidence="6 7">
    <name type="scientific">Dillenia turbinata</name>
    <dbReference type="NCBI Taxonomy" id="194707"/>
    <lineage>
        <taxon>Eukaryota</taxon>
        <taxon>Viridiplantae</taxon>
        <taxon>Streptophyta</taxon>
        <taxon>Embryophyta</taxon>
        <taxon>Tracheophyta</taxon>
        <taxon>Spermatophyta</taxon>
        <taxon>Magnoliopsida</taxon>
        <taxon>eudicotyledons</taxon>
        <taxon>Gunneridae</taxon>
        <taxon>Pentapetalae</taxon>
        <taxon>Dilleniales</taxon>
        <taxon>Dilleniaceae</taxon>
        <taxon>Dillenia</taxon>
    </lineage>
</organism>